<gene>
    <name evidence="2" type="primary">PCS1</name>
    <name evidence="2" type="ORF">KSP40_PGU013971</name>
</gene>
<accession>A0ABR2MED5</accession>
<evidence type="ECO:0000313" key="2">
    <source>
        <dbReference type="EMBL" id="KAK8962519.1"/>
    </source>
</evidence>
<feature type="domain" description="Phytochelatin synthase C-terminal" evidence="1">
    <location>
        <begin position="48"/>
        <end position="301"/>
    </location>
</feature>
<dbReference type="EMBL" id="JBBWWR010000008">
    <property type="protein sequence ID" value="KAK8962519.1"/>
    <property type="molecule type" value="Genomic_DNA"/>
</dbReference>
<dbReference type="Proteomes" id="UP001412067">
    <property type="component" value="Unassembled WGS sequence"/>
</dbReference>
<keyword evidence="3" id="KW-1185">Reference proteome</keyword>
<name>A0ABR2MED5_9ASPA</name>
<evidence type="ECO:0000313" key="3">
    <source>
        <dbReference type="Proteomes" id="UP001412067"/>
    </source>
</evidence>
<comment type="caution">
    <text evidence="2">The sequence shown here is derived from an EMBL/GenBank/DDBJ whole genome shotgun (WGS) entry which is preliminary data.</text>
</comment>
<evidence type="ECO:0000259" key="1">
    <source>
        <dbReference type="Pfam" id="PF09328"/>
    </source>
</evidence>
<dbReference type="Pfam" id="PF09328">
    <property type="entry name" value="Phytochelatin_C"/>
    <property type="match status" value="1"/>
</dbReference>
<sequence>MPMDPSQNKIQIPTEEITSKLKAQVAPINQDLAICYQPAPNNSFLKSCRHESWVSTAKYLSEDLPILLKSESPHSVTDVLSLIFESLPTNAEDFIKWMAEVRLQEEERDISFLSEEEKSRLVAKEGLLQQVQETKLFNFVRESLSSCSNAQSCSGKVSLSEITASVCCQGEELLNGGYKENKYFCCQPTCVRRLNQTAQTHKTTVSGTVISGDTERRYDVLVPQSLLATSSSSKSRSYCSSSSDNCFGMHHPGSNDVFTILLLALPAETWIGIRDENLLAEIVDLVSTEKLPDVLQEEVGHI</sequence>
<organism evidence="2 3">
    <name type="scientific">Platanthera guangdongensis</name>
    <dbReference type="NCBI Taxonomy" id="2320717"/>
    <lineage>
        <taxon>Eukaryota</taxon>
        <taxon>Viridiplantae</taxon>
        <taxon>Streptophyta</taxon>
        <taxon>Embryophyta</taxon>
        <taxon>Tracheophyta</taxon>
        <taxon>Spermatophyta</taxon>
        <taxon>Magnoliopsida</taxon>
        <taxon>Liliopsida</taxon>
        <taxon>Asparagales</taxon>
        <taxon>Orchidaceae</taxon>
        <taxon>Orchidoideae</taxon>
        <taxon>Orchideae</taxon>
        <taxon>Orchidinae</taxon>
        <taxon>Platanthera</taxon>
    </lineage>
</organism>
<dbReference type="PANTHER" id="PTHR33447:SF2">
    <property type="entry name" value="GLUTATHIONE GAMMA-GLUTAMYLCYSTEINYLTRANSFERASE"/>
    <property type="match status" value="1"/>
</dbReference>
<reference evidence="2 3" key="1">
    <citation type="journal article" date="2022" name="Nat. Plants">
        <title>Genomes of leafy and leafless Platanthera orchids illuminate the evolution of mycoheterotrophy.</title>
        <authorList>
            <person name="Li M.H."/>
            <person name="Liu K.W."/>
            <person name="Li Z."/>
            <person name="Lu H.C."/>
            <person name="Ye Q.L."/>
            <person name="Zhang D."/>
            <person name="Wang J.Y."/>
            <person name="Li Y.F."/>
            <person name="Zhong Z.M."/>
            <person name="Liu X."/>
            <person name="Yu X."/>
            <person name="Liu D.K."/>
            <person name="Tu X.D."/>
            <person name="Liu B."/>
            <person name="Hao Y."/>
            <person name="Liao X.Y."/>
            <person name="Jiang Y.T."/>
            <person name="Sun W.H."/>
            <person name="Chen J."/>
            <person name="Chen Y.Q."/>
            <person name="Ai Y."/>
            <person name="Zhai J.W."/>
            <person name="Wu S.S."/>
            <person name="Zhou Z."/>
            <person name="Hsiao Y.Y."/>
            <person name="Wu W.L."/>
            <person name="Chen Y.Y."/>
            <person name="Lin Y.F."/>
            <person name="Hsu J.L."/>
            <person name="Li C.Y."/>
            <person name="Wang Z.W."/>
            <person name="Zhao X."/>
            <person name="Zhong W.Y."/>
            <person name="Ma X.K."/>
            <person name="Ma L."/>
            <person name="Huang J."/>
            <person name="Chen G.Z."/>
            <person name="Huang M.Z."/>
            <person name="Huang L."/>
            <person name="Peng D.H."/>
            <person name="Luo Y.B."/>
            <person name="Zou S.Q."/>
            <person name="Chen S.P."/>
            <person name="Lan S."/>
            <person name="Tsai W.C."/>
            <person name="Van de Peer Y."/>
            <person name="Liu Z.J."/>
        </authorList>
    </citation>
    <scope>NUCLEOTIDE SEQUENCE [LARGE SCALE GENOMIC DNA]</scope>
    <source>
        <strain evidence="2">Lor288</strain>
    </source>
</reference>
<dbReference type="InterPro" id="IPR015407">
    <property type="entry name" value="Phytochelatin_synthase_C"/>
</dbReference>
<protein>
    <submittedName>
        <fullName evidence="2">Glutathione gamma-glutamylcysteinyltransferase 1</fullName>
    </submittedName>
</protein>
<proteinExistence type="predicted"/>
<dbReference type="PANTHER" id="PTHR33447">
    <property type="entry name" value="GLUTATHIONE GAMMA-GLUTAMYLCYSTEINYLTRANSFERASE"/>
    <property type="match status" value="1"/>
</dbReference>
<dbReference type="InterPro" id="IPR040409">
    <property type="entry name" value="PCS-like"/>
</dbReference>